<keyword evidence="6" id="KW-0663">Pyridoxal phosphate</keyword>
<dbReference type="PANTHER" id="PTHR11601">
    <property type="entry name" value="CYSTEINE DESULFURYLASE FAMILY MEMBER"/>
    <property type="match status" value="1"/>
</dbReference>
<dbReference type="Gene3D" id="3.40.640.10">
    <property type="entry name" value="Type I PLP-dependent aspartate aminotransferase-like (Major domain)"/>
    <property type="match status" value="1"/>
</dbReference>
<evidence type="ECO:0000256" key="2">
    <source>
        <dbReference type="ARBA" id="ARBA00006490"/>
    </source>
</evidence>
<sequence>MTYLDHAATTPLHPAVADQLARDLAVLPEAGNPSSQHAAGRRAGALLSEARARLARALGVDTHEVLFTSGGTEADALVVAGRALAARRAGTEHPGLVVSAVEHPAVLDTARRAEEMLGARLTVLGVDAAGRVSAEALSAAVEPGTTALVSVMAANNETGAVEDLAGLVAAVRAHTGTARPGEPGWVAVHADAVAAVGRVAVDVHNWGLDAVSLSGHKLGAPVGTGALVLRREVTLVAPTGGGLQERGTRSGTQDVVGARALALAVELAVAERQEEAVRLEALRSRLLAGATVLEGVHATLPDDAAHLPGTAHLWVEDTDAEALLMALDLAGVEASAGSACHAGVFQPSEVVLAMGLGEEAARAPLRLSMGRTTTVEDIDRFLAVLPGAVDTARRARRGSSRYA</sequence>
<dbReference type="InterPro" id="IPR020578">
    <property type="entry name" value="Aminotrans_V_PyrdxlP_BS"/>
</dbReference>
<dbReference type="PIRSF" id="PIRSF005572">
    <property type="entry name" value="NifS"/>
    <property type="match status" value="1"/>
</dbReference>
<dbReference type="InterPro" id="IPR000192">
    <property type="entry name" value="Aminotrans_V_dom"/>
</dbReference>
<comment type="cofactor">
    <cofactor evidence="1 10">
        <name>pyridoxal 5'-phosphate</name>
        <dbReference type="ChEBI" id="CHEBI:597326"/>
    </cofactor>
</comment>
<protein>
    <recommendedName>
        <fullName evidence="3">cysteine desulfurase</fullName>
        <ecNumber evidence="3">2.8.1.7</ecNumber>
    </recommendedName>
</protein>
<evidence type="ECO:0000256" key="6">
    <source>
        <dbReference type="ARBA" id="ARBA00022898"/>
    </source>
</evidence>
<evidence type="ECO:0000256" key="5">
    <source>
        <dbReference type="ARBA" id="ARBA00022723"/>
    </source>
</evidence>
<dbReference type="Proteomes" id="UP000594637">
    <property type="component" value="Chromosome"/>
</dbReference>
<keyword evidence="4" id="KW-0808">Transferase</keyword>
<evidence type="ECO:0000256" key="1">
    <source>
        <dbReference type="ARBA" id="ARBA00001933"/>
    </source>
</evidence>
<keyword evidence="5" id="KW-0479">Metal-binding</keyword>
<organism evidence="12 13">
    <name type="scientific">Actinomyces respiraculi</name>
    <dbReference type="NCBI Taxonomy" id="2744574"/>
    <lineage>
        <taxon>Bacteria</taxon>
        <taxon>Bacillati</taxon>
        <taxon>Actinomycetota</taxon>
        <taxon>Actinomycetes</taxon>
        <taxon>Actinomycetales</taxon>
        <taxon>Actinomycetaceae</taxon>
        <taxon>Actinomyces</taxon>
    </lineage>
</organism>
<evidence type="ECO:0000256" key="3">
    <source>
        <dbReference type="ARBA" id="ARBA00012239"/>
    </source>
</evidence>
<evidence type="ECO:0000259" key="11">
    <source>
        <dbReference type="Pfam" id="PF00266"/>
    </source>
</evidence>
<dbReference type="Gene3D" id="3.90.1150.10">
    <property type="entry name" value="Aspartate Aminotransferase, domain 1"/>
    <property type="match status" value="1"/>
</dbReference>
<gene>
    <name evidence="12" type="ORF">ID810_03375</name>
</gene>
<dbReference type="InterPro" id="IPR015422">
    <property type="entry name" value="PyrdxlP-dep_Trfase_small"/>
</dbReference>
<evidence type="ECO:0000256" key="8">
    <source>
        <dbReference type="ARBA" id="ARBA00023014"/>
    </source>
</evidence>
<comment type="similarity">
    <text evidence="2">Belongs to the class-V pyridoxal-phosphate-dependent aminotransferase family. NifS/IscS subfamily.</text>
</comment>
<dbReference type="InterPro" id="IPR015424">
    <property type="entry name" value="PyrdxlP-dep_Trfase"/>
</dbReference>
<reference evidence="12 13" key="1">
    <citation type="submission" date="2020-11" db="EMBL/GenBank/DDBJ databases">
        <title>Actinomyces sp. ZJ750.</title>
        <authorList>
            <person name="Zhou J."/>
        </authorList>
    </citation>
    <scope>NUCLEOTIDE SEQUENCE [LARGE SCALE GENOMIC DNA]</scope>
    <source>
        <strain evidence="12 13">ZJ750</strain>
    </source>
</reference>
<evidence type="ECO:0000256" key="7">
    <source>
        <dbReference type="ARBA" id="ARBA00023004"/>
    </source>
</evidence>
<dbReference type="GO" id="GO:0051536">
    <property type="term" value="F:iron-sulfur cluster binding"/>
    <property type="evidence" value="ECO:0007669"/>
    <property type="project" value="UniProtKB-KW"/>
</dbReference>
<dbReference type="KEGG" id="arep:ID810_03375"/>
<dbReference type="GO" id="GO:0046872">
    <property type="term" value="F:metal ion binding"/>
    <property type="evidence" value="ECO:0007669"/>
    <property type="project" value="UniProtKB-KW"/>
</dbReference>
<evidence type="ECO:0000256" key="10">
    <source>
        <dbReference type="RuleBase" id="RU004504"/>
    </source>
</evidence>
<accession>A0A7T0LLK4</accession>
<feature type="domain" description="Aminotransferase class V" evidence="11">
    <location>
        <begin position="2"/>
        <end position="381"/>
    </location>
</feature>
<dbReference type="GO" id="GO:0031071">
    <property type="term" value="F:cysteine desulfurase activity"/>
    <property type="evidence" value="ECO:0007669"/>
    <property type="project" value="UniProtKB-EC"/>
</dbReference>
<dbReference type="AlphaFoldDB" id="A0A7T0LLK4"/>
<dbReference type="Pfam" id="PF00266">
    <property type="entry name" value="Aminotran_5"/>
    <property type="match status" value="1"/>
</dbReference>
<keyword evidence="8" id="KW-0411">Iron-sulfur</keyword>
<dbReference type="Gene3D" id="1.10.260.50">
    <property type="match status" value="1"/>
</dbReference>
<evidence type="ECO:0000313" key="13">
    <source>
        <dbReference type="Proteomes" id="UP000594637"/>
    </source>
</evidence>
<dbReference type="EMBL" id="CP063989">
    <property type="protein sequence ID" value="QPL06004.1"/>
    <property type="molecule type" value="Genomic_DNA"/>
</dbReference>
<dbReference type="SUPFAM" id="SSF53383">
    <property type="entry name" value="PLP-dependent transferases"/>
    <property type="match status" value="1"/>
</dbReference>
<name>A0A7T0LLK4_9ACTO</name>
<keyword evidence="13" id="KW-1185">Reference proteome</keyword>
<dbReference type="PROSITE" id="PS00595">
    <property type="entry name" value="AA_TRANSFER_CLASS_5"/>
    <property type="match status" value="1"/>
</dbReference>
<evidence type="ECO:0000256" key="4">
    <source>
        <dbReference type="ARBA" id="ARBA00022679"/>
    </source>
</evidence>
<dbReference type="InterPro" id="IPR015421">
    <property type="entry name" value="PyrdxlP-dep_Trfase_major"/>
</dbReference>
<evidence type="ECO:0000256" key="9">
    <source>
        <dbReference type="ARBA" id="ARBA00050776"/>
    </source>
</evidence>
<comment type="catalytic activity">
    <reaction evidence="9">
        <text>(sulfur carrier)-H + L-cysteine = (sulfur carrier)-SH + L-alanine</text>
        <dbReference type="Rhea" id="RHEA:43892"/>
        <dbReference type="Rhea" id="RHEA-COMP:14737"/>
        <dbReference type="Rhea" id="RHEA-COMP:14739"/>
        <dbReference type="ChEBI" id="CHEBI:29917"/>
        <dbReference type="ChEBI" id="CHEBI:35235"/>
        <dbReference type="ChEBI" id="CHEBI:57972"/>
        <dbReference type="ChEBI" id="CHEBI:64428"/>
        <dbReference type="EC" id="2.8.1.7"/>
    </reaction>
</comment>
<evidence type="ECO:0000313" key="12">
    <source>
        <dbReference type="EMBL" id="QPL06004.1"/>
    </source>
</evidence>
<dbReference type="EC" id="2.8.1.7" evidence="3"/>
<dbReference type="InterPro" id="IPR016454">
    <property type="entry name" value="Cysteine_dSase"/>
</dbReference>
<proteinExistence type="inferred from homology"/>
<dbReference type="PANTHER" id="PTHR11601:SF34">
    <property type="entry name" value="CYSTEINE DESULFURASE"/>
    <property type="match status" value="1"/>
</dbReference>
<keyword evidence="7" id="KW-0408">Iron</keyword>